<dbReference type="OrthoDB" id="51356at2759"/>
<protein>
    <submittedName>
        <fullName evidence="2">Uncharacterized protein</fullName>
    </submittedName>
</protein>
<keyword evidence="3" id="KW-1185">Reference proteome</keyword>
<name>A0A9K3LTD4_9STRA</name>
<dbReference type="AlphaFoldDB" id="A0A9K3LTD4"/>
<comment type="caution">
    <text evidence="2">The sequence shown here is derived from an EMBL/GenBank/DDBJ whole genome shotgun (WGS) entry which is preliminary data.</text>
</comment>
<sequence length="261" mass="28187">MTSTNCNKKTAIPSVRLWFTHRLFGKTVGGSSSSSRNNPKSSSPSPSSLSSSSSVVKKTSDRKSVRSAARTASLDSSVSTILSATSTTSTSTTPLSSSSSSLSSENVRIVTRWIETWAAKDTQKVVSISHPECEYHVPMEDDDDMVITLKDFIDQMELCYKSFPDYTSTWGSIDDYGCADNDDGRHRVIIKGFVGRGTHTGTAFAFGPFPSIEATGTRIKDGPIDLIVILKDGMPHTINTRLNGNSIGPISQYTQIGGVVW</sequence>
<evidence type="ECO:0000256" key="1">
    <source>
        <dbReference type="SAM" id="MobiDB-lite"/>
    </source>
</evidence>
<dbReference type="EMBL" id="JAGRRH010000006">
    <property type="protein sequence ID" value="KAG7367792.1"/>
    <property type="molecule type" value="Genomic_DNA"/>
</dbReference>
<gene>
    <name evidence="2" type="ORF">IV203_030535</name>
</gene>
<evidence type="ECO:0000313" key="2">
    <source>
        <dbReference type="EMBL" id="KAG7367792.1"/>
    </source>
</evidence>
<accession>A0A9K3LTD4</accession>
<evidence type="ECO:0000313" key="3">
    <source>
        <dbReference type="Proteomes" id="UP000693970"/>
    </source>
</evidence>
<proteinExistence type="predicted"/>
<reference evidence="2" key="2">
    <citation type="submission" date="2021-04" db="EMBL/GenBank/DDBJ databases">
        <authorList>
            <person name="Podell S."/>
        </authorList>
    </citation>
    <scope>NUCLEOTIDE SEQUENCE</scope>
    <source>
        <strain evidence="2">Hildebrandi</strain>
    </source>
</reference>
<organism evidence="2 3">
    <name type="scientific">Nitzschia inconspicua</name>
    <dbReference type="NCBI Taxonomy" id="303405"/>
    <lineage>
        <taxon>Eukaryota</taxon>
        <taxon>Sar</taxon>
        <taxon>Stramenopiles</taxon>
        <taxon>Ochrophyta</taxon>
        <taxon>Bacillariophyta</taxon>
        <taxon>Bacillariophyceae</taxon>
        <taxon>Bacillariophycidae</taxon>
        <taxon>Bacillariales</taxon>
        <taxon>Bacillariaceae</taxon>
        <taxon>Nitzschia</taxon>
    </lineage>
</organism>
<feature type="region of interest" description="Disordered" evidence="1">
    <location>
        <begin position="28"/>
        <end position="69"/>
    </location>
</feature>
<reference evidence="2" key="1">
    <citation type="journal article" date="2021" name="Sci. Rep.">
        <title>Diploid genomic architecture of Nitzschia inconspicua, an elite biomass production diatom.</title>
        <authorList>
            <person name="Oliver A."/>
            <person name="Podell S."/>
            <person name="Pinowska A."/>
            <person name="Traller J.C."/>
            <person name="Smith S.R."/>
            <person name="McClure R."/>
            <person name="Beliaev A."/>
            <person name="Bohutskyi P."/>
            <person name="Hill E.A."/>
            <person name="Rabines A."/>
            <person name="Zheng H."/>
            <person name="Allen L.Z."/>
            <person name="Kuo A."/>
            <person name="Grigoriev I.V."/>
            <person name="Allen A.E."/>
            <person name="Hazlebeck D."/>
            <person name="Allen E.E."/>
        </authorList>
    </citation>
    <scope>NUCLEOTIDE SEQUENCE</scope>
    <source>
        <strain evidence="2">Hildebrandi</strain>
    </source>
</reference>
<feature type="compositionally biased region" description="Low complexity" evidence="1">
    <location>
        <begin position="31"/>
        <end position="57"/>
    </location>
</feature>
<dbReference type="Proteomes" id="UP000693970">
    <property type="component" value="Unassembled WGS sequence"/>
</dbReference>